<accession>A0ABX8WAR8</accession>
<evidence type="ECO:0000313" key="2">
    <source>
        <dbReference type="EMBL" id="QYN52246.1"/>
    </source>
</evidence>
<dbReference type="SUPFAM" id="SSF56601">
    <property type="entry name" value="beta-lactamase/transpeptidase-like"/>
    <property type="match status" value="1"/>
</dbReference>
<evidence type="ECO:0000259" key="1">
    <source>
        <dbReference type="Pfam" id="PF13354"/>
    </source>
</evidence>
<dbReference type="Proteomes" id="UP000826550">
    <property type="component" value="Chromosome"/>
</dbReference>
<name>A0ABX8WAR8_9LACO</name>
<dbReference type="GO" id="GO:0016787">
    <property type="term" value="F:hydrolase activity"/>
    <property type="evidence" value="ECO:0007669"/>
    <property type="project" value="UniProtKB-KW"/>
</dbReference>
<dbReference type="Pfam" id="PF13354">
    <property type="entry name" value="Beta-lactamase2"/>
    <property type="match status" value="1"/>
</dbReference>
<gene>
    <name evidence="2" type="ORF">GYM71_01870</name>
</gene>
<feature type="domain" description="Beta-lactamase class A catalytic" evidence="1">
    <location>
        <begin position="89"/>
        <end position="286"/>
    </location>
</feature>
<dbReference type="RefSeq" id="WP_220220714.1">
    <property type="nucleotide sequence ID" value="NZ_CP048268.1"/>
</dbReference>
<keyword evidence="2" id="KW-0378">Hydrolase</keyword>
<organism evidence="2 3">
    <name type="scientific">Lactobacillus panisapium</name>
    <dbReference type="NCBI Taxonomy" id="2012495"/>
    <lineage>
        <taxon>Bacteria</taxon>
        <taxon>Bacillati</taxon>
        <taxon>Bacillota</taxon>
        <taxon>Bacilli</taxon>
        <taxon>Lactobacillales</taxon>
        <taxon>Lactobacillaceae</taxon>
        <taxon>Lactobacillus</taxon>
    </lineage>
</organism>
<proteinExistence type="predicted"/>
<protein>
    <submittedName>
        <fullName evidence="2">Serine hydrolase</fullName>
    </submittedName>
</protein>
<evidence type="ECO:0000313" key="3">
    <source>
        <dbReference type="Proteomes" id="UP000826550"/>
    </source>
</evidence>
<keyword evidence="3" id="KW-1185">Reference proteome</keyword>
<dbReference type="InterPro" id="IPR045155">
    <property type="entry name" value="Beta-lactam_cat"/>
</dbReference>
<sequence length="305" mass="33151">MKNKVLIGSLITTLLAFMLYSVNIKRVENSQVQIVNQKNTTNKSKGKTAHEPKMAAVEYPNHIKVASGSNQDWSKQIEKVMGKDQSYQVSVQDLNSGKFARVSNTAKAHEVGATGNLFLLAAIYYQEQHGKLSDHTAIKVKKADRAKGDKMLKPGIAYGVTFLKQTLMRKNKTAGNALTRKVKPAKINEVAHKMGATNTKFGEHYSAGPVATTTAADLAAVMNNLYQNKTLNRQYANMALGSLSLTGKKPKIVAQTNGATIYAIGDSRANVALVQSHGHAYCVSVWASSDRSFSNLGKTVNGFFK</sequence>
<dbReference type="EMBL" id="CP048268">
    <property type="protein sequence ID" value="QYN52246.1"/>
    <property type="molecule type" value="Genomic_DNA"/>
</dbReference>
<dbReference type="Gene3D" id="3.40.710.10">
    <property type="entry name" value="DD-peptidase/beta-lactamase superfamily"/>
    <property type="match status" value="1"/>
</dbReference>
<dbReference type="InterPro" id="IPR012338">
    <property type="entry name" value="Beta-lactam/transpept-like"/>
</dbReference>
<reference evidence="2 3" key="1">
    <citation type="submission" date="2020-01" db="EMBL/GenBank/DDBJ databases">
        <title>Vast differences in strain-level diversity in the gut microbiota of two closely related honey bee species.</title>
        <authorList>
            <person name="Ellegaard K.M."/>
            <person name="Suenami S."/>
            <person name="Miyazaki R."/>
            <person name="Engel P."/>
        </authorList>
    </citation>
    <scope>NUCLEOTIDE SEQUENCE [LARGE SCALE GENOMIC DNA]</scope>
    <source>
        <strain evidence="2 3">ESL0416</strain>
    </source>
</reference>